<dbReference type="EMBL" id="FOZK01000001">
    <property type="protein sequence ID" value="SFR88324.1"/>
    <property type="molecule type" value="Genomic_DNA"/>
</dbReference>
<dbReference type="SUPFAM" id="SSF50346">
    <property type="entry name" value="PRC-barrel domain"/>
    <property type="match status" value="1"/>
</dbReference>
<feature type="domain" description="PRC-barrel" evidence="1">
    <location>
        <begin position="2"/>
        <end position="80"/>
    </location>
</feature>
<dbReference type="OrthoDB" id="85079at2157"/>
<gene>
    <name evidence="2" type="ORF">SAMN05216559_0472</name>
</gene>
<dbReference type="InterPro" id="IPR027275">
    <property type="entry name" value="PRC-brl_dom"/>
</dbReference>
<dbReference type="Proteomes" id="UP000199062">
    <property type="component" value="Unassembled WGS sequence"/>
</dbReference>
<dbReference type="Pfam" id="PF05239">
    <property type="entry name" value="PRC"/>
    <property type="match status" value="1"/>
</dbReference>
<organism evidence="2 3">
    <name type="scientific">Halomicrobium zhouii</name>
    <dbReference type="NCBI Taxonomy" id="767519"/>
    <lineage>
        <taxon>Archaea</taxon>
        <taxon>Methanobacteriati</taxon>
        <taxon>Methanobacteriota</taxon>
        <taxon>Stenosarchaea group</taxon>
        <taxon>Halobacteria</taxon>
        <taxon>Halobacteriales</taxon>
        <taxon>Haloarculaceae</taxon>
        <taxon>Halomicrobium</taxon>
    </lineage>
</organism>
<dbReference type="PANTHER" id="PTHR38137:SF2">
    <property type="entry name" value="PRC-BARREL DOMAIN-CONTAINING PROTEIN"/>
    <property type="match status" value="1"/>
</dbReference>
<accession>A0A1I6KB03</accession>
<dbReference type="RefSeq" id="WP_089813509.1">
    <property type="nucleotide sequence ID" value="NZ_FOZK01000001.1"/>
</dbReference>
<reference evidence="2 3" key="1">
    <citation type="submission" date="2016-10" db="EMBL/GenBank/DDBJ databases">
        <authorList>
            <person name="de Groot N.N."/>
        </authorList>
    </citation>
    <scope>NUCLEOTIDE SEQUENCE [LARGE SCALE GENOMIC DNA]</scope>
    <source>
        <strain evidence="2 3">CGMCC 1.10457</strain>
    </source>
</reference>
<evidence type="ECO:0000259" key="1">
    <source>
        <dbReference type="Pfam" id="PF05239"/>
    </source>
</evidence>
<evidence type="ECO:0000313" key="2">
    <source>
        <dbReference type="EMBL" id="SFR88324.1"/>
    </source>
</evidence>
<dbReference type="InterPro" id="IPR011033">
    <property type="entry name" value="PRC_barrel-like_sf"/>
</dbReference>
<evidence type="ECO:0000313" key="3">
    <source>
        <dbReference type="Proteomes" id="UP000199062"/>
    </source>
</evidence>
<dbReference type="Gene3D" id="2.30.30.240">
    <property type="entry name" value="PRC-barrel domain"/>
    <property type="match status" value="1"/>
</dbReference>
<dbReference type="PANTHER" id="PTHR38137">
    <property type="entry name" value="PRC-BARREL DOMAIN PROTEIN"/>
    <property type="match status" value="1"/>
</dbReference>
<sequence length="89" mass="9625">MRQVLATQLSDRPVMGADGERLGTVHNVTMNTTTGELVSVVVTPEGDLHGFDRTDDGRVRLPASSIQGLDDYLVVNPTRETWKGGEAES</sequence>
<keyword evidence="3" id="KW-1185">Reference proteome</keyword>
<proteinExistence type="predicted"/>
<protein>
    <submittedName>
        <fullName evidence="2">Sporulation protein YlmC, PRC-barrel domain family</fullName>
    </submittedName>
</protein>
<dbReference type="AlphaFoldDB" id="A0A1I6KB03"/>
<name>A0A1I6KB03_9EURY</name>